<accession>A0A2P2K8T7</accession>
<dbReference type="EMBL" id="GGEC01021613">
    <property type="protein sequence ID" value="MBX02097.1"/>
    <property type="molecule type" value="Transcribed_RNA"/>
</dbReference>
<reference evidence="2" key="1">
    <citation type="submission" date="2018-02" db="EMBL/GenBank/DDBJ databases">
        <title>Rhizophora mucronata_Transcriptome.</title>
        <authorList>
            <person name="Meera S.P."/>
            <person name="Sreeshan A."/>
            <person name="Augustine A."/>
        </authorList>
    </citation>
    <scope>NUCLEOTIDE SEQUENCE</scope>
    <source>
        <tissue evidence="2">Leaf</tissue>
    </source>
</reference>
<dbReference type="SUPFAM" id="SSF48371">
    <property type="entry name" value="ARM repeat"/>
    <property type="match status" value="1"/>
</dbReference>
<protein>
    <submittedName>
        <fullName evidence="2">Uncharacterized protein LOC103404348</fullName>
    </submittedName>
</protein>
<dbReference type="InterPro" id="IPR016024">
    <property type="entry name" value="ARM-type_fold"/>
</dbReference>
<dbReference type="GO" id="GO:0008017">
    <property type="term" value="F:microtubule binding"/>
    <property type="evidence" value="ECO:0007669"/>
    <property type="project" value="TreeGrafter"/>
</dbReference>
<evidence type="ECO:0000313" key="2">
    <source>
        <dbReference type="EMBL" id="MBX02097.1"/>
    </source>
</evidence>
<name>A0A2P2K8T7_RHIMU</name>
<dbReference type="GO" id="GO:0005881">
    <property type="term" value="C:cytoplasmic microtubule"/>
    <property type="evidence" value="ECO:0007669"/>
    <property type="project" value="TreeGrafter"/>
</dbReference>
<dbReference type="PANTHER" id="PTHR21567">
    <property type="entry name" value="CLASP"/>
    <property type="match status" value="1"/>
</dbReference>
<feature type="region of interest" description="Disordered" evidence="1">
    <location>
        <begin position="1"/>
        <end position="24"/>
    </location>
</feature>
<evidence type="ECO:0000256" key="1">
    <source>
        <dbReference type="SAM" id="MobiDB-lite"/>
    </source>
</evidence>
<dbReference type="InterPro" id="IPR011989">
    <property type="entry name" value="ARM-like"/>
</dbReference>
<dbReference type="PANTHER" id="PTHR21567:SF62">
    <property type="entry name" value="ARM REPEAT SUPERFAMILY PROTEIN"/>
    <property type="match status" value="1"/>
</dbReference>
<dbReference type="AlphaFoldDB" id="A0A2P2K8T7"/>
<dbReference type="GO" id="GO:0000226">
    <property type="term" value="P:microtubule cytoskeleton organization"/>
    <property type="evidence" value="ECO:0007669"/>
    <property type="project" value="TreeGrafter"/>
</dbReference>
<organism evidence="2">
    <name type="scientific">Rhizophora mucronata</name>
    <name type="common">Asiatic mangrove</name>
    <dbReference type="NCBI Taxonomy" id="61149"/>
    <lineage>
        <taxon>Eukaryota</taxon>
        <taxon>Viridiplantae</taxon>
        <taxon>Streptophyta</taxon>
        <taxon>Embryophyta</taxon>
        <taxon>Tracheophyta</taxon>
        <taxon>Spermatophyta</taxon>
        <taxon>Magnoliopsida</taxon>
        <taxon>eudicotyledons</taxon>
        <taxon>Gunneridae</taxon>
        <taxon>Pentapetalae</taxon>
        <taxon>rosids</taxon>
        <taxon>fabids</taxon>
        <taxon>Malpighiales</taxon>
        <taxon>Rhizophoraceae</taxon>
        <taxon>Rhizophora</taxon>
    </lineage>
</organism>
<dbReference type="Gene3D" id="1.25.10.10">
    <property type="entry name" value="Leucine-rich Repeat Variant"/>
    <property type="match status" value="1"/>
</dbReference>
<sequence>MMSDNALRDLNMLPGSERNKERSTMGRFAKICNGNVAENFEEQQRKNSISLVSTPVNGIEAVNSGAEMGNSEVEYIESGNLCDVEDVDNSVKMLLAGLDSKDWVLACESLNNVRRLSIYHKEVMLDMLGDVVPLIVKSLKNPRSAVCKTAIMTSADLFHTYNDHIIDSLDPLVLSFCPIYFMRVFLSLVN</sequence>
<proteinExistence type="predicted"/>